<dbReference type="GO" id="GO:0005524">
    <property type="term" value="F:ATP binding"/>
    <property type="evidence" value="ECO:0007669"/>
    <property type="project" value="UniProtKB-UniRule"/>
</dbReference>
<dbReference type="InterPro" id="IPR008271">
    <property type="entry name" value="Ser/Thr_kinase_AS"/>
</dbReference>
<evidence type="ECO:0000256" key="4">
    <source>
        <dbReference type="RuleBase" id="RU000304"/>
    </source>
</evidence>
<dbReference type="eggNOG" id="KOG0032">
    <property type="taxonomic scope" value="Eukaryota"/>
</dbReference>
<sequence>MSTNGLILNGHKIRKTSAIIMDGDIIKIPASQTFQCFLKWKKLISKKPDSDTASSQPEARKSIGNYLITSHCLGSGSYATVQLALDTSAHRQAACKIIKRKEGVDLRKEMKEATLLMNLHHPNINQVYDVDSDSGFLYIMLQLSTGGDLFTYITTHSGNRLCEGEAKYIMYQLLKGLKYLHIRMISHRDLKPENILLFSPGPYPRIQIADFGLARPKAYQETLHVCGTISYLPPEGILALNNKTLGYVGMPADCWSAGVTMFAMISLV</sequence>
<dbReference type="Proteomes" id="UP000008063">
    <property type="component" value="Unassembled WGS sequence"/>
</dbReference>
<feature type="binding site" evidence="3">
    <location>
        <position position="96"/>
    </location>
    <ligand>
        <name>ATP</name>
        <dbReference type="ChEBI" id="CHEBI:30616"/>
    </ligand>
</feature>
<dbReference type="GO" id="GO:0005737">
    <property type="term" value="C:cytoplasm"/>
    <property type="evidence" value="ECO:0007669"/>
    <property type="project" value="TreeGrafter"/>
</dbReference>
<protein>
    <recommendedName>
        <fullName evidence="5">Protein kinase domain-containing protein</fullName>
    </recommendedName>
</protein>
<dbReference type="PANTHER" id="PTHR24346">
    <property type="entry name" value="MAP/MICROTUBULE AFFINITY-REGULATING KINASE"/>
    <property type="match status" value="1"/>
</dbReference>
<evidence type="ECO:0000256" key="3">
    <source>
        <dbReference type="PROSITE-ProRule" id="PRU10141"/>
    </source>
</evidence>
<dbReference type="InterPro" id="IPR017441">
    <property type="entry name" value="Protein_kinase_ATP_BS"/>
</dbReference>
<dbReference type="GO" id="GO:0035556">
    <property type="term" value="P:intracellular signal transduction"/>
    <property type="evidence" value="ECO:0007669"/>
    <property type="project" value="TreeGrafter"/>
</dbReference>
<evidence type="ECO:0000256" key="2">
    <source>
        <dbReference type="ARBA" id="ARBA00022840"/>
    </source>
</evidence>
<dbReference type="InterPro" id="IPR000719">
    <property type="entry name" value="Prot_kinase_dom"/>
</dbReference>
<dbReference type="PROSITE" id="PS00107">
    <property type="entry name" value="PROTEIN_KINASE_ATP"/>
    <property type="match status" value="1"/>
</dbReference>
<evidence type="ECO:0000259" key="5">
    <source>
        <dbReference type="PROSITE" id="PS50011"/>
    </source>
</evidence>
<dbReference type="PANTHER" id="PTHR24346:SF75">
    <property type="entry name" value="AURORA KINASE"/>
    <property type="match status" value="1"/>
</dbReference>
<reference evidence="7" key="1">
    <citation type="journal article" date="2011" name="Science">
        <title>The plant cell wall-decomposing machinery underlies the functional diversity of forest fungi.</title>
        <authorList>
            <person name="Eastwood D.C."/>
            <person name="Floudas D."/>
            <person name="Binder M."/>
            <person name="Majcherczyk A."/>
            <person name="Schneider P."/>
            <person name="Aerts A."/>
            <person name="Asiegbu F.O."/>
            <person name="Baker S.E."/>
            <person name="Barry K."/>
            <person name="Bendiksby M."/>
            <person name="Blumentritt M."/>
            <person name="Coutinho P.M."/>
            <person name="Cullen D."/>
            <person name="de Vries R.P."/>
            <person name="Gathman A."/>
            <person name="Goodell B."/>
            <person name="Henrissat B."/>
            <person name="Ihrmark K."/>
            <person name="Kauserud H."/>
            <person name="Kohler A."/>
            <person name="LaButti K."/>
            <person name="Lapidus A."/>
            <person name="Lavin J.L."/>
            <person name="Lee Y.-H."/>
            <person name="Lindquist E."/>
            <person name="Lilly W."/>
            <person name="Lucas S."/>
            <person name="Morin E."/>
            <person name="Murat C."/>
            <person name="Oguiza J.A."/>
            <person name="Park J."/>
            <person name="Pisabarro A.G."/>
            <person name="Riley R."/>
            <person name="Rosling A."/>
            <person name="Salamov A."/>
            <person name="Schmidt O."/>
            <person name="Schmutz J."/>
            <person name="Skrede I."/>
            <person name="Stenlid J."/>
            <person name="Wiebenga A."/>
            <person name="Xie X."/>
            <person name="Kuees U."/>
            <person name="Hibbett D.S."/>
            <person name="Hoffmeister D."/>
            <person name="Hoegberg N."/>
            <person name="Martin F."/>
            <person name="Grigoriev I.V."/>
            <person name="Watkinson S.C."/>
        </authorList>
    </citation>
    <scope>NUCLEOTIDE SEQUENCE [LARGE SCALE GENOMIC DNA]</scope>
    <source>
        <strain evidence="7">strain S7.3</strain>
    </source>
</reference>
<keyword evidence="2 3" id="KW-0067">ATP-binding</keyword>
<evidence type="ECO:0000313" key="6">
    <source>
        <dbReference type="EMBL" id="EGN97612.1"/>
    </source>
</evidence>
<dbReference type="SMART" id="SM00220">
    <property type="entry name" value="S_TKc"/>
    <property type="match status" value="1"/>
</dbReference>
<dbReference type="PROSITE" id="PS50011">
    <property type="entry name" value="PROTEIN_KINASE_DOM"/>
    <property type="match status" value="1"/>
</dbReference>
<dbReference type="STRING" id="936435.F8Q351"/>
<dbReference type="HOGENOM" id="CLU_000288_63_10_1"/>
<gene>
    <name evidence="6" type="ORF">SERLA73DRAFT_110912</name>
</gene>
<dbReference type="OMA" id="HKHLGYV"/>
<dbReference type="EMBL" id="GL945482">
    <property type="protein sequence ID" value="EGN97612.1"/>
    <property type="molecule type" value="Genomic_DNA"/>
</dbReference>
<dbReference type="OrthoDB" id="40902at2759"/>
<accession>F8Q351</accession>
<dbReference type="AlphaFoldDB" id="F8Q351"/>
<dbReference type="InParanoid" id="F8Q351"/>
<organism evidence="7">
    <name type="scientific">Serpula lacrymans var. lacrymans (strain S7.3)</name>
    <name type="common">Dry rot fungus</name>
    <dbReference type="NCBI Taxonomy" id="936435"/>
    <lineage>
        <taxon>Eukaryota</taxon>
        <taxon>Fungi</taxon>
        <taxon>Dikarya</taxon>
        <taxon>Basidiomycota</taxon>
        <taxon>Agaricomycotina</taxon>
        <taxon>Agaricomycetes</taxon>
        <taxon>Agaricomycetidae</taxon>
        <taxon>Boletales</taxon>
        <taxon>Coniophorineae</taxon>
        <taxon>Serpulaceae</taxon>
        <taxon>Serpula</taxon>
    </lineage>
</organism>
<dbReference type="InterPro" id="IPR008984">
    <property type="entry name" value="SMAD_FHA_dom_sf"/>
</dbReference>
<feature type="domain" description="Protein kinase" evidence="5">
    <location>
        <begin position="67"/>
        <end position="268"/>
    </location>
</feature>
<dbReference type="Gene3D" id="1.10.510.10">
    <property type="entry name" value="Transferase(Phosphotransferase) domain 1"/>
    <property type="match status" value="1"/>
</dbReference>
<evidence type="ECO:0000256" key="1">
    <source>
        <dbReference type="ARBA" id="ARBA00022741"/>
    </source>
</evidence>
<dbReference type="SUPFAM" id="SSF49879">
    <property type="entry name" value="SMAD/FHA domain"/>
    <property type="match status" value="1"/>
</dbReference>
<dbReference type="GO" id="GO:0004674">
    <property type="term" value="F:protein serine/threonine kinase activity"/>
    <property type="evidence" value="ECO:0007669"/>
    <property type="project" value="UniProtKB-KW"/>
</dbReference>
<dbReference type="SUPFAM" id="SSF56112">
    <property type="entry name" value="Protein kinase-like (PK-like)"/>
    <property type="match status" value="1"/>
</dbReference>
<name>F8Q351_SERL3</name>
<keyword evidence="7" id="KW-1185">Reference proteome</keyword>
<comment type="similarity">
    <text evidence="4">Belongs to the protein kinase superfamily.</text>
</comment>
<keyword evidence="4" id="KW-0808">Transferase</keyword>
<evidence type="ECO:0000313" key="7">
    <source>
        <dbReference type="Proteomes" id="UP000008063"/>
    </source>
</evidence>
<keyword evidence="1 3" id="KW-0547">Nucleotide-binding</keyword>
<dbReference type="Pfam" id="PF00069">
    <property type="entry name" value="Pkinase"/>
    <property type="match status" value="1"/>
</dbReference>
<keyword evidence="4" id="KW-0418">Kinase</keyword>
<dbReference type="InterPro" id="IPR011009">
    <property type="entry name" value="Kinase-like_dom_sf"/>
</dbReference>
<keyword evidence="4" id="KW-0723">Serine/threonine-protein kinase</keyword>
<dbReference type="PROSITE" id="PS00108">
    <property type="entry name" value="PROTEIN_KINASE_ST"/>
    <property type="match status" value="1"/>
</dbReference>
<proteinExistence type="inferred from homology"/>